<evidence type="ECO:0008006" key="4">
    <source>
        <dbReference type="Google" id="ProtNLM"/>
    </source>
</evidence>
<protein>
    <recommendedName>
        <fullName evidence="4">EF-hand domain-containing protein</fullName>
    </recommendedName>
</protein>
<keyword evidence="2" id="KW-0732">Signal</keyword>
<evidence type="ECO:0000313" key="3">
    <source>
        <dbReference type="EMBL" id="ABZ72256.1"/>
    </source>
</evidence>
<accession>B0T1R7</accession>
<sequence length="112" mass="12233" precursor="true">MRIVLATALLALAAAPTFAAPLQPAAKIPALSPADADRDGVVSRDEAADWLARGQGSIVPIRSDRAVRAQAAPDRWTMFDQGLLRPNDFRAPPPEQRPAEDLFYKDFKKPKK</sequence>
<dbReference type="EMBL" id="CP000927">
    <property type="protein sequence ID" value="ABZ72256.1"/>
    <property type="molecule type" value="Genomic_DNA"/>
</dbReference>
<name>B0T1R7_CAUSK</name>
<evidence type="ECO:0000256" key="2">
    <source>
        <dbReference type="SAM" id="SignalP"/>
    </source>
</evidence>
<dbReference type="AlphaFoldDB" id="B0T1R7"/>
<dbReference type="KEGG" id="cak:Caul_3129"/>
<dbReference type="STRING" id="366602.Caul_3129"/>
<reference evidence="3" key="1">
    <citation type="submission" date="2008-01" db="EMBL/GenBank/DDBJ databases">
        <title>Complete sequence of chromosome of Caulobacter sp. K31.</title>
        <authorList>
            <consortium name="US DOE Joint Genome Institute"/>
            <person name="Copeland A."/>
            <person name="Lucas S."/>
            <person name="Lapidus A."/>
            <person name="Barry K."/>
            <person name="Glavina del Rio T."/>
            <person name="Dalin E."/>
            <person name="Tice H."/>
            <person name="Pitluck S."/>
            <person name="Bruce D."/>
            <person name="Goodwin L."/>
            <person name="Thompson L.S."/>
            <person name="Brettin T."/>
            <person name="Detter J.C."/>
            <person name="Han C."/>
            <person name="Schmutz J."/>
            <person name="Larimer F."/>
            <person name="Land M."/>
            <person name="Hauser L."/>
            <person name="Kyrpides N."/>
            <person name="Kim E."/>
            <person name="Stephens C."/>
            <person name="Richardson P."/>
        </authorList>
    </citation>
    <scope>NUCLEOTIDE SEQUENCE [LARGE SCALE GENOMIC DNA]</scope>
    <source>
        <strain evidence="3">K31</strain>
    </source>
</reference>
<feature type="compositionally biased region" description="Basic and acidic residues" evidence="1">
    <location>
        <begin position="97"/>
        <end position="112"/>
    </location>
</feature>
<feature type="signal peptide" evidence="2">
    <location>
        <begin position="1"/>
        <end position="19"/>
    </location>
</feature>
<evidence type="ECO:0000256" key="1">
    <source>
        <dbReference type="SAM" id="MobiDB-lite"/>
    </source>
</evidence>
<gene>
    <name evidence="3" type="ordered locus">Caul_3129</name>
</gene>
<proteinExistence type="predicted"/>
<feature type="region of interest" description="Disordered" evidence="1">
    <location>
        <begin position="82"/>
        <end position="112"/>
    </location>
</feature>
<dbReference type="HOGENOM" id="CLU_2141374_0_0_5"/>
<feature type="chain" id="PRO_5002755886" description="EF-hand domain-containing protein" evidence="2">
    <location>
        <begin position="20"/>
        <end position="112"/>
    </location>
</feature>
<organism evidence="3">
    <name type="scientific">Caulobacter sp. (strain K31)</name>
    <dbReference type="NCBI Taxonomy" id="366602"/>
    <lineage>
        <taxon>Bacteria</taxon>
        <taxon>Pseudomonadati</taxon>
        <taxon>Pseudomonadota</taxon>
        <taxon>Alphaproteobacteria</taxon>
        <taxon>Caulobacterales</taxon>
        <taxon>Caulobacteraceae</taxon>
        <taxon>Caulobacter</taxon>
    </lineage>
</organism>
<dbReference type="OrthoDB" id="7191631at2"/>